<dbReference type="PANTHER" id="PTHR11851">
    <property type="entry name" value="METALLOPROTEASE"/>
    <property type="match status" value="1"/>
</dbReference>
<dbReference type="Proteomes" id="UP000791440">
    <property type="component" value="Unassembled WGS sequence"/>
</dbReference>
<dbReference type="AlphaFoldDB" id="A0A921ZBU0"/>
<dbReference type="EMBL" id="JH668469">
    <property type="protein sequence ID" value="KAG6454541.1"/>
    <property type="molecule type" value="Genomic_DNA"/>
</dbReference>
<reference evidence="2" key="1">
    <citation type="journal article" date="2016" name="Insect Biochem. Mol. Biol.">
        <title>Multifaceted biological insights from a draft genome sequence of the tobacco hornworm moth, Manduca sexta.</title>
        <authorList>
            <person name="Kanost M.R."/>
            <person name="Arrese E.L."/>
            <person name="Cao X."/>
            <person name="Chen Y.R."/>
            <person name="Chellapilla S."/>
            <person name="Goldsmith M.R."/>
            <person name="Grosse-Wilde E."/>
            <person name="Heckel D.G."/>
            <person name="Herndon N."/>
            <person name="Jiang H."/>
            <person name="Papanicolaou A."/>
            <person name="Qu J."/>
            <person name="Soulages J.L."/>
            <person name="Vogel H."/>
            <person name="Walters J."/>
            <person name="Waterhouse R.M."/>
            <person name="Ahn S.J."/>
            <person name="Almeida F.C."/>
            <person name="An C."/>
            <person name="Aqrawi P."/>
            <person name="Bretschneider A."/>
            <person name="Bryant W.B."/>
            <person name="Bucks S."/>
            <person name="Chao H."/>
            <person name="Chevignon G."/>
            <person name="Christen J.M."/>
            <person name="Clarke D.F."/>
            <person name="Dittmer N.T."/>
            <person name="Ferguson L.C.F."/>
            <person name="Garavelou S."/>
            <person name="Gordon K.H.J."/>
            <person name="Gunaratna R.T."/>
            <person name="Han Y."/>
            <person name="Hauser F."/>
            <person name="He Y."/>
            <person name="Heidel-Fischer H."/>
            <person name="Hirsh A."/>
            <person name="Hu Y."/>
            <person name="Jiang H."/>
            <person name="Kalra D."/>
            <person name="Klinner C."/>
            <person name="Konig C."/>
            <person name="Kovar C."/>
            <person name="Kroll A.R."/>
            <person name="Kuwar S.S."/>
            <person name="Lee S.L."/>
            <person name="Lehman R."/>
            <person name="Li K."/>
            <person name="Li Z."/>
            <person name="Liang H."/>
            <person name="Lovelace S."/>
            <person name="Lu Z."/>
            <person name="Mansfield J.H."/>
            <person name="McCulloch K.J."/>
            <person name="Mathew T."/>
            <person name="Morton B."/>
            <person name="Muzny D.M."/>
            <person name="Neunemann D."/>
            <person name="Ongeri F."/>
            <person name="Pauchet Y."/>
            <person name="Pu L.L."/>
            <person name="Pyrousis I."/>
            <person name="Rao X.J."/>
            <person name="Redding A."/>
            <person name="Roesel C."/>
            <person name="Sanchez-Gracia A."/>
            <person name="Schaack S."/>
            <person name="Shukla A."/>
            <person name="Tetreau G."/>
            <person name="Wang Y."/>
            <person name="Xiong G.H."/>
            <person name="Traut W."/>
            <person name="Walsh T.K."/>
            <person name="Worley K.C."/>
            <person name="Wu D."/>
            <person name="Wu W."/>
            <person name="Wu Y.Q."/>
            <person name="Zhang X."/>
            <person name="Zou Z."/>
            <person name="Zucker H."/>
            <person name="Briscoe A.D."/>
            <person name="Burmester T."/>
            <person name="Clem R.J."/>
            <person name="Feyereisen R."/>
            <person name="Grimmelikhuijzen C.J.P."/>
            <person name="Hamodrakas S.J."/>
            <person name="Hansson B.S."/>
            <person name="Huguet E."/>
            <person name="Jermiin L.S."/>
            <person name="Lan Q."/>
            <person name="Lehman H.K."/>
            <person name="Lorenzen M."/>
            <person name="Merzendorfer H."/>
            <person name="Michalopoulos I."/>
            <person name="Morton D.B."/>
            <person name="Muthukrishnan S."/>
            <person name="Oakeshott J.G."/>
            <person name="Palmer W."/>
            <person name="Park Y."/>
            <person name="Passarelli A.L."/>
            <person name="Rozas J."/>
            <person name="Schwartz L.M."/>
            <person name="Smith W."/>
            <person name="Southgate A."/>
            <person name="Vilcinskas A."/>
            <person name="Vogt R."/>
            <person name="Wang P."/>
            <person name="Werren J."/>
            <person name="Yu X.Q."/>
            <person name="Zhou J.J."/>
            <person name="Brown S.J."/>
            <person name="Scherer S.E."/>
            <person name="Richards S."/>
            <person name="Blissard G.W."/>
        </authorList>
    </citation>
    <scope>NUCLEOTIDE SEQUENCE</scope>
</reference>
<feature type="domain" description="Peptidase M16 N-terminal" evidence="1">
    <location>
        <begin position="44"/>
        <end position="186"/>
    </location>
</feature>
<comment type="caution">
    <text evidence="2">The sequence shown here is derived from an EMBL/GenBank/DDBJ whole genome shotgun (WGS) entry which is preliminary data.</text>
</comment>
<proteinExistence type="predicted"/>
<organism evidence="2 3">
    <name type="scientific">Manduca sexta</name>
    <name type="common">Tobacco hawkmoth</name>
    <name type="synonym">Tobacco hornworm</name>
    <dbReference type="NCBI Taxonomy" id="7130"/>
    <lineage>
        <taxon>Eukaryota</taxon>
        <taxon>Metazoa</taxon>
        <taxon>Ecdysozoa</taxon>
        <taxon>Arthropoda</taxon>
        <taxon>Hexapoda</taxon>
        <taxon>Insecta</taxon>
        <taxon>Pterygota</taxon>
        <taxon>Neoptera</taxon>
        <taxon>Endopterygota</taxon>
        <taxon>Lepidoptera</taxon>
        <taxon>Glossata</taxon>
        <taxon>Ditrysia</taxon>
        <taxon>Bombycoidea</taxon>
        <taxon>Sphingidae</taxon>
        <taxon>Sphinginae</taxon>
        <taxon>Sphingini</taxon>
        <taxon>Manduca</taxon>
    </lineage>
</organism>
<sequence length="474" mass="52319">MKRVSQTVVRHFSVTSRVCAVTWPKPDYGPMEVQRSTLLNGINVAAARSSGAQIGACTIMYQAGSRYEWDGQLGASHFIRATSTATGCAYTAFAKARYLQQHGASLTCSSDRQTVAFTLRCPLVCFSDLKYYLLDVATRCCYLPWEIDARKTLVRGDLTRMDPEQRVMDLIQRACWAGPLGNSMFCEEERIDAMSPDNLKSFVDCNFTTDVCTVTSFGMPFEETIKLAEKIEFGRSQPDKRCEMVSFPRNGFELYDMGRNSDTWITIAVPGCGTYDLSCLLKHAIVAEACGTANMQDGMHDLDRTPQPPLGLVAGDDVYTQYRMFNISYRETGVFGILVKTRACSAWDTTLAAAEFLANVGDISFKQIEVGKNRLKLGLALHDEDCVKVSEGLALQIANDVQIDSHRTCIPVVDALCAHEIRTTAKAISDRRRGAWAGFAGSVRRRAAPTQRVRRTTRACARAGASSSADTPRV</sequence>
<accession>A0A921ZBU0</accession>
<reference evidence="2" key="2">
    <citation type="submission" date="2020-12" db="EMBL/GenBank/DDBJ databases">
        <authorList>
            <person name="Kanost M."/>
        </authorList>
    </citation>
    <scope>NUCLEOTIDE SEQUENCE</scope>
</reference>
<evidence type="ECO:0000313" key="3">
    <source>
        <dbReference type="Proteomes" id="UP000791440"/>
    </source>
</evidence>
<dbReference type="Gene3D" id="3.30.830.10">
    <property type="entry name" value="Metalloenzyme, LuxS/M16 peptidase-like"/>
    <property type="match status" value="2"/>
</dbReference>
<gene>
    <name evidence="2" type="ORF">O3G_MSEX008747</name>
</gene>
<evidence type="ECO:0000313" key="2">
    <source>
        <dbReference type="EMBL" id="KAG6454541.1"/>
    </source>
</evidence>
<keyword evidence="3" id="KW-1185">Reference proteome</keyword>
<protein>
    <recommendedName>
        <fullName evidence="1">Peptidase M16 N-terminal domain-containing protein</fullName>
    </recommendedName>
</protein>
<dbReference type="SUPFAM" id="SSF63411">
    <property type="entry name" value="LuxS/MPP-like metallohydrolase"/>
    <property type="match status" value="1"/>
</dbReference>
<dbReference type="GO" id="GO:0046872">
    <property type="term" value="F:metal ion binding"/>
    <property type="evidence" value="ECO:0007669"/>
    <property type="project" value="InterPro"/>
</dbReference>
<evidence type="ECO:0000259" key="1">
    <source>
        <dbReference type="Pfam" id="PF00675"/>
    </source>
</evidence>
<dbReference type="GO" id="GO:0005739">
    <property type="term" value="C:mitochondrion"/>
    <property type="evidence" value="ECO:0007669"/>
    <property type="project" value="TreeGrafter"/>
</dbReference>
<dbReference type="InterPro" id="IPR050361">
    <property type="entry name" value="MPP/UQCRC_Complex"/>
</dbReference>
<dbReference type="InterPro" id="IPR011765">
    <property type="entry name" value="Pept_M16_N"/>
</dbReference>
<name>A0A921ZBU0_MANSE</name>
<dbReference type="Pfam" id="PF00675">
    <property type="entry name" value="Peptidase_M16"/>
    <property type="match status" value="1"/>
</dbReference>
<dbReference type="PANTHER" id="PTHR11851:SF226">
    <property type="entry name" value="CYTOCHROME B-C1 COMPLEX SUBUNIT 2, MITOCHONDRIAL"/>
    <property type="match status" value="1"/>
</dbReference>
<dbReference type="InterPro" id="IPR011249">
    <property type="entry name" value="Metalloenz_LuxS/M16"/>
</dbReference>